<comment type="caution">
    <text evidence="3">The sequence shown here is derived from an EMBL/GenBank/DDBJ whole genome shotgun (WGS) entry which is preliminary data.</text>
</comment>
<feature type="compositionally biased region" description="Basic and acidic residues" evidence="1">
    <location>
        <begin position="365"/>
        <end position="374"/>
    </location>
</feature>
<keyword evidence="4" id="KW-1185">Reference proteome</keyword>
<feature type="compositionally biased region" description="Pro residues" evidence="1">
    <location>
        <begin position="524"/>
        <end position="535"/>
    </location>
</feature>
<feature type="region of interest" description="Disordered" evidence="1">
    <location>
        <begin position="28"/>
        <end position="47"/>
    </location>
</feature>
<feature type="compositionally biased region" description="Polar residues" evidence="1">
    <location>
        <begin position="500"/>
        <end position="516"/>
    </location>
</feature>
<feature type="compositionally biased region" description="Polar residues" evidence="1">
    <location>
        <begin position="28"/>
        <end position="44"/>
    </location>
</feature>
<feature type="transmembrane region" description="Helical" evidence="2">
    <location>
        <begin position="104"/>
        <end position="128"/>
    </location>
</feature>
<feature type="region of interest" description="Disordered" evidence="1">
    <location>
        <begin position="446"/>
        <end position="535"/>
    </location>
</feature>
<feature type="compositionally biased region" description="Polar residues" evidence="1">
    <location>
        <begin position="238"/>
        <end position="254"/>
    </location>
</feature>
<dbReference type="EMBL" id="JAPUFD010000007">
    <property type="protein sequence ID" value="MDI1488500.1"/>
    <property type="molecule type" value="Genomic_DNA"/>
</dbReference>
<feature type="compositionally biased region" description="Polar residues" evidence="1">
    <location>
        <begin position="62"/>
        <end position="78"/>
    </location>
</feature>
<proteinExistence type="predicted"/>
<keyword evidence="2" id="KW-0812">Transmembrane</keyword>
<evidence type="ECO:0000256" key="2">
    <source>
        <dbReference type="SAM" id="Phobius"/>
    </source>
</evidence>
<reference evidence="3" key="1">
    <citation type="journal article" date="2023" name="Genome Biol. Evol.">
        <title>First Whole Genome Sequence and Flow Cytometry Genome Size Data for the Lichen-Forming Fungus Ramalina farinacea (Ascomycota).</title>
        <authorList>
            <person name="Llewellyn T."/>
            <person name="Mian S."/>
            <person name="Hill R."/>
            <person name="Leitch I.J."/>
            <person name="Gaya E."/>
        </authorList>
    </citation>
    <scope>NUCLEOTIDE SEQUENCE</scope>
    <source>
        <strain evidence="3">LIQ254RAFAR</strain>
    </source>
</reference>
<keyword evidence="2" id="KW-0472">Membrane</keyword>
<feature type="region of interest" description="Disordered" evidence="1">
    <location>
        <begin position="1"/>
        <end position="22"/>
    </location>
</feature>
<dbReference type="AlphaFoldDB" id="A0AA43QL50"/>
<protein>
    <submittedName>
        <fullName evidence="3">Uncharacterized protein</fullName>
    </submittedName>
</protein>
<feature type="compositionally biased region" description="Polar residues" evidence="1">
    <location>
        <begin position="338"/>
        <end position="349"/>
    </location>
</feature>
<evidence type="ECO:0000313" key="4">
    <source>
        <dbReference type="Proteomes" id="UP001161017"/>
    </source>
</evidence>
<evidence type="ECO:0000313" key="3">
    <source>
        <dbReference type="EMBL" id="MDI1488500.1"/>
    </source>
</evidence>
<keyword evidence="2" id="KW-1133">Transmembrane helix</keyword>
<feature type="region of interest" description="Disordered" evidence="1">
    <location>
        <begin position="53"/>
        <end position="86"/>
    </location>
</feature>
<dbReference type="Proteomes" id="UP001161017">
    <property type="component" value="Unassembled WGS sequence"/>
</dbReference>
<feature type="compositionally biased region" description="Polar residues" evidence="1">
    <location>
        <begin position="384"/>
        <end position="396"/>
    </location>
</feature>
<feature type="region of interest" description="Disordered" evidence="1">
    <location>
        <begin position="193"/>
        <end position="396"/>
    </location>
</feature>
<name>A0AA43QL50_9LECA</name>
<organism evidence="3 4">
    <name type="scientific">Ramalina farinacea</name>
    <dbReference type="NCBI Taxonomy" id="258253"/>
    <lineage>
        <taxon>Eukaryota</taxon>
        <taxon>Fungi</taxon>
        <taxon>Dikarya</taxon>
        <taxon>Ascomycota</taxon>
        <taxon>Pezizomycotina</taxon>
        <taxon>Lecanoromycetes</taxon>
        <taxon>OSLEUM clade</taxon>
        <taxon>Lecanoromycetidae</taxon>
        <taxon>Lecanorales</taxon>
        <taxon>Lecanorineae</taxon>
        <taxon>Ramalinaceae</taxon>
        <taxon>Ramalina</taxon>
    </lineage>
</organism>
<evidence type="ECO:0000256" key="1">
    <source>
        <dbReference type="SAM" id="MobiDB-lite"/>
    </source>
</evidence>
<feature type="compositionally biased region" description="Basic and acidic residues" evidence="1">
    <location>
        <begin position="446"/>
        <end position="457"/>
    </location>
</feature>
<accession>A0AA43QL50</accession>
<sequence>MIPSLSTTLPSPSSTAFALSTDSGLRTSASRASSTIEQHQTSHTGLMVSATTAPSTITTSSQVASGAPSSPARTAQEPSSTHTAAAASNTSAAAAAPALTKPQIAGIIVASVGAAFVAAGICLLLVCFRRRKAQRRNSDTSMIGDKVMDTRESTPDMQAIAARDFATPVRATRSSHGGAQAWVQTTHAEPHNVGLAANSRRPPSVVEEPSPMTPRSPSPRITSQLLPEKPSRQRYSIFPSQPRTPVTGPRSSQRISHKYANPIQAYEPGRSPPMNGPNFPSSHDTSQADLQGDSRQRSLSDPFYEPRTASYRGVPMIPEPLVPAQRTPSHEYRPAIHQPTNTVSTRTQQPSLPRTHPPPPTAEQHYLEAIDRSHSQRRPRRNVSTHSSHTCFSEGSDITTFEEGDELEPIPPLPQQRCGLSPVAEMRTPPRAPASVLYPAVPKTAAEDHRRIIDRPRPPSHRQSLASKRRGSQKAAELEGGFKPGDVRNTAKYKILVSPGIQSLDGSISGSPQFDQSYGGRFPPSRPPGSPPTRY</sequence>
<feature type="compositionally biased region" description="Polar residues" evidence="1">
    <location>
        <begin position="278"/>
        <end position="289"/>
    </location>
</feature>
<feature type="compositionally biased region" description="Low complexity" evidence="1">
    <location>
        <begin position="1"/>
        <end position="15"/>
    </location>
</feature>
<gene>
    <name evidence="3" type="ORF">OHK93_007775</name>
</gene>